<keyword evidence="3" id="KW-0479">Metal-binding</keyword>
<evidence type="ECO:0000313" key="8">
    <source>
        <dbReference type="Proteomes" id="UP000663828"/>
    </source>
</evidence>
<keyword evidence="5" id="KW-0408">Iron</keyword>
<keyword evidence="2" id="KW-0349">Heme</keyword>
<dbReference type="EMBL" id="CAJNOR010000282">
    <property type="protein sequence ID" value="CAF0866216.1"/>
    <property type="molecule type" value="Genomic_DNA"/>
</dbReference>
<keyword evidence="4" id="KW-0560">Oxidoreductase</keyword>
<dbReference type="InterPro" id="IPR050705">
    <property type="entry name" value="Cytochrome_P450_3A"/>
</dbReference>
<evidence type="ECO:0008006" key="9">
    <source>
        <dbReference type="Google" id="ProtNLM"/>
    </source>
</evidence>
<evidence type="ECO:0000256" key="1">
    <source>
        <dbReference type="ARBA" id="ARBA00010617"/>
    </source>
</evidence>
<accession>A0A813X446</accession>
<comment type="caution">
    <text evidence="7">The sequence shown here is derived from an EMBL/GenBank/DDBJ whole genome shotgun (WGS) entry which is preliminary data.</text>
</comment>
<dbReference type="GO" id="GO:0005506">
    <property type="term" value="F:iron ion binding"/>
    <property type="evidence" value="ECO:0007669"/>
    <property type="project" value="InterPro"/>
</dbReference>
<evidence type="ECO:0000256" key="3">
    <source>
        <dbReference type="ARBA" id="ARBA00022723"/>
    </source>
</evidence>
<dbReference type="Proteomes" id="UP000663828">
    <property type="component" value="Unassembled WGS sequence"/>
</dbReference>
<evidence type="ECO:0000313" key="7">
    <source>
        <dbReference type="EMBL" id="CAF0866216.1"/>
    </source>
</evidence>
<dbReference type="PANTHER" id="PTHR24302:SF42">
    <property type="entry name" value="CYTOCHROME P450 FAMILY 3 SUBFAMILY A MEMBER 4"/>
    <property type="match status" value="1"/>
</dbReference>
<evidence type="ECO:0000256" key="2">
    <source>
        <dbReference type="ARBA" id="ARBA00022617"/>
    </source>
</evidence>
<proteinExistence type="inferred from homology"/>
<comment type="similarity">
    <text evidence="1">Belongs to the cytochrome P450 family.</text>
</comment>
<gene>
    <name evidence="6" type="ORF">EDS130_LOCUS5461</name>
    <name evidence="7" type="ORF">XAT740_LOCUS6251</name>
</gene>
<organism evidence="7 8">
    <name type="scientific">Adineta ricciae</name>
    <name type="common">Rotifer</name>
    <dbReference type="NCBI Taxonomy" id="249248"/>
    <lineage>
        <taxon>Eukaryota</taxon>
        <taxon>Metazoa</taxon>
        <taxon>Spiralia</taxon>
        <taxon>Gnathifera</taxon>
        <taxon>Rotifera</taxon>
        <taxon>Eurotatoria</taxon>
        <taxon>Bdelloidea</taxon>
        <taxon>Adinetida</taxon>
        <taxon>Adinetidae</taxon>
        <taxon>Adineta</taxon>
    </lineage>
</organism>
<dbReference type="Gene3D" id="1.10.630.10">
    <property type="entry name" value="Cytochrome P450"/>
    <property type="match status" value="1"/>
</dbReference>
<sequence>MSPLINGCITDLLSKLTTHLFTSAQLLPEILNVLANLFDLNNSARLFLNTQILLLISSKLQAKELPTPWLINRLHTIVEHHQQITTSRFDLLQLMFQSTIRLFDTANDSKANYRLTEKDVTVRIFALMAAEYETTANALACATYVLATHPDILEKLQAEIDHLPLDTSESDDKMKKYPDYVVVAQMHYMDMLISEVLRMYPNLESKLQINDQSVIAPQEVSIKINKAKYLIFL</sequence>
<evidence type="ECO:0000256" key="4">
    <source>
        <dbReference type="ARBA" id="ARBA00023002"/>
    </source>
</evidence>
<evidence type="ECO:0000256" key="5">
    <source>
        <dbReference type="ARBA" id="ARBA00023004"/>
    </source>
</evidence>
<dbReference type="OrthoDB" id="2789670at2759"/>
<reference evidence="7" key="1">
    <citation type="submission" date="2021-02" db="EMBL/GenBank/DDBJ databases">
        <authorList>
            <person name="Nowell W R."/>
        </authorList>
    </citation>
    <scope>NUCLEOTIDE SEQUENCE</scope>
</reference>
<keyword evidence="8" id="KW-1185">Reference proteome</keyword>
<dbReference type="InterPro" id="IPR001128">
    <property type="entry name" value="Cyt_P450"/>
</dbReference>
<dbReference type="EMBL" id="CAJNOJ010000015">
    <property type="protein sequence ID" value="CAF0813222.1"/>
    <property type="molecule type" value="Genomic_DNA"/>
</dbReference>
<dbReference type="AlphaFoldDB" id="A0A813X446"/>
<dbReference type="GO" id="GO:0020037">
    <property type="term" value="F:heme binding"/>
    <property type="evidence" value="ECO:0007669"/>
    <property type="project" value="InterPro"/>
</dbReference>
<dbReference type="GO" id="GO:0008395">
    <property type="term" value="F:steroid hydroxylase activity"/>
    <property type="evidence" value="ECO:0007669"/>
    <property type="project" value="TreeGrafter"/>
</dbReference>
<dbReference type="Proteomes" id="UP000663852">
    <property type="component" value="Unassembled WGS sequence"/>
</dbReference>
<name>A0A813X446_ADIRI</name>
<dbReference type="SUPFAM" id="SSF48264">
    <property type="entry name" value="Cytochrome P450"/>
    <property type="match status" value="1"/>
</dbReference>
<protein>
    <recommendedName>
        <fullName evidence="9">Cytochrome P450</fullName>
    </recommendedName>
</protein>
<dbReference type="Pfam" id="PF00067">
    <property type="entry name" value="p450"/>
    <property type="match status" value="1"/>
</dbReference>
<dbReference type="GO" id="GO:0016705">
    <property type="term" value="F:oxidoreductase activity, acting on paired donors, with incorporation or reduction of molecular oxygen"/>
    <property type="evidence" value="ECO:0007669"/>
    <property type="project" value="InterPro"/>
</dbReference>
<dbReference type="PANTHER" id="PTHR24302">
    <property type="entry name" value="CYTOCHROME P450 FAMILY 3"/>
    <property type="match status" value="1"/>
</dbReference>
<dbReference type="InterPro" id="IPR036396">
    <property type="entry name" value="Cyt_P450_sf"/>
</dbReference>
<evidence type="ECO:0000313" key="6">
    <source>
        <dbReference type="EMBL" id="CAF0813222.1"/>
    </source>
</evidence>